<protein>
    <submittedName>
        <fullName evidence="3">Uncharacterized protein</fullName>
    </submittedName>
</protein>
<feature type="coiled-coil region" evidence="1">
    <location>
        <begin position="110"/>
        <end position="144"/>
    </location>
</feature>
<comment type="caution">
    <text evidence="3">The sequence shown here is derived from an EMBL/GenBank/DDBJ whole genome shotgun (WGS) entry which is preliminary data.</text>
</comment>
<dbReference type="Proteomes" id="UP000295504">
    <property type="component" value="Unassembled WGS sequence"/>
</dbReference>
<reference evidence="3 4" key="1">
    <citation type="submission" date="2019-03" db="EMBL/GenBank/DDBJ databases">
        <title>Genomic Encyclopedia of Type Strains, Phase IV (KMG-IV): sequencing the most valuable type-strain genomes for metagenomic binning, comparative biology and taxonomic classification.</title>
        <authorList>
            <person name="Goeker M."/>
        </authorList>
    </citation>
    <scope>NUCLEOTIDE SEQUENCE [LARGE SCALE GENOMIC DNA]</scope>
    <source>
        <strain evidence="3 4">DSM 100013</strain>
    </source>
</reference>
<dbReference type="EMBL" id="SLYC01000021">
    <property type="protein sequence ID" value="TCQ01908.1"/>
    <property type="molecule type" value="Genomic_DNA"/>
</dbReference>
<feature type="transmembrane region" description="Helical" evidence="2">
    <location>
        <begin position="20"/>
        <end position="43"/>
    </location>
</feature>
<organism evidence="3 4">
    <name type="scientific">Serpentinicella alkaliphila</name>
    <dbReference type="NCBI Taxonomy" id="1734049"/>
    <lineage>
        <taxon>Bacteria</taxon>
        <taxon>Bacillati</taxon>
        <taxon>Bacillota</taxon>
        <taxon>Clostridia</taxon>
        <taxon>Peptostreptococcales</taxon>
        <taxon>Natronincolaceae</taxon>
        <taxon>Serpentinicella</taxon>
    </lineage>
</organism>
<accession>A0A4R2TEX8</accession>
<proteinExistence type="predicted"/>
<keyword evidence="1" id="KW-0175">Coiled coil</keyword>
<sequence length="292" mass="33555">MIDLNEIKSQIEPHKVTKPIQLLACWLVGLILVNGSFLTSAVMIKQPDWIINVLVVASVINVPIFLICIFLLQTRFRPEMQEDQFYSQYIDKKFGNSKREVTPDAIESIRKVTSNNYDTLIQMIEELEKNQNEISTQLNKFNKEENLDFMFNGELLKSKIINVVKPEKPKIFFENKTVSLNAKLNIFNELARAFKANRIPVHEIFGREEPLNFLISFGDGFSTEEIITILNSVQSISDGYIAYAHDEYELDQYKNKVLIGSYGEGNDLTITQFLSIVSNKTLEVDVYRLLGK</sequence>
<evidence type="ECO:0000313" key="3">
    <source>
        <dbReference type="EMBL" id="TCQ01908.1"/>
    </source>
</evidence>
<feature type="transmembrane region" description="Helical" evidence="2">
    <location>
        <begin position="49"/>
        <end position="72"/>
    </location>
</feature>
<evidence type="ECO:0000313" key="4">
    <source>
        <dbReference type="Proteomes" id="UP000295504"/>
    </source>
</evidence>
<keyword evidence="2" id="KW-0472">Membrane</keyword>
<keyword evidence="2" id="KW-1133">Transmembrane helix</keyword>
<evidence type="ECO:0000256" key="2">
    <source>
        <dbReference type="SAM" id="Phobius"/>
    </source>
</evidence>
<name>A0A4R2TEX8_9FIRM</name>
<gene>
    <name evidence="3" type="ORF">EDD79_102139</name>
</gene>
<keyword evidence="2" id="KW-0812">Transmembrane</keyword>
<keyword evidence="4" id="KW-1185">Reference proteome</keyword>
<dbReference type="AlphaFoldDB" id="A0A4R2TEX8"/>
<evidence type="ECO:0000256" key="1">
    <source>
        <dbReference type="SAM" id="Coils"/>
    </source>
</evidence>